<dbReference type="PROSITE" id="PS50287">
    <property type="entry name" value="SRCR_2"/>
    <property type="match status" value="1"/>
</dbReference>
<dbReference type="InterPro" id="IPR036772">
    <property type="entry name" value="SRCR-like_dom_sf"/>
</dbReference>
<dbReference type="GO" id="GO:0004720">
    <property type="term" value="F:protein-lysine 6-oxidase activity"/>
    <property type="evidence" value="ECO:0007669"/>
    <property type="project" value="TreeGrafter"/>
</dbReference>
<name>A0A9Q1CBB1_HOLLE</name>
<dbReference type="Pfam" id="PF00530">
    <property type="entry name" value="SRCR"/>
    <property type="match status" value="1"/>
</dbReference>
<reference evidence="4" key="1">
    <citation type="submission" date="2021-10" db="EMBL/GenBank/DDBJ databases">
        <title>Tropical sea cucumber genome reveals ecological adaptation and Cuvierian tubules defense mechanism.</title>
        <authorList>
            <person name="Chen T."/>
        </authorList>
    </citation>
    <scope>NUCLEOTIDE SEQUENCE</scope>
    <source>
        <strain evidence="4">Nanhai2018</strain>
        <tissue evidence="4">Muscle</tissue>
    </source>
</reference>
<accession>A0A9Q1CBB1</accession>
<dbReference type="AlphaFoldDB" id="A0A9Q1CBB1"/>
<dbReference type="Proteomes" id="UP001152320">
    <property type="component" value="Chromosome 5"/>
</dbReference>
<evidence type="ECO:0000256" key="2">
    <source>
        <dbReference type="PROSITE-ProRule" id="PRU00196"/>
    </source>
</evidence>
<gene>
    <name evidence="4" type="ORF">HOLleu_13155</name>
</gene>
<evidence type="ECO:0000259" key="3">
    <source>
        <dbReference type="PROSITE" id="PS50287"/>
    </source>
</evidence>
<evidence type="ECO:0000256" key="1">
    <source>
        <dbReference type="ARBA" id="ARBA00023157"/>
    </source>
</evidence>
<dbReference type="PANTHER" id="PTHR45817:SF4">
    <property type="entry name" value="LYSYL OXIDASE-LIKE-RELATED"/>
    <property type="match status" value="1"/>
</dbReference>
<dbReference type="GO" id="GO:0016020">
    <property type="term" value="C:membrane"/>
    <property type="evidence" value="ECO:0007669"/>
    <property type="project" value="InterPro"/>
</dbReference>
<dbReference type="Gene3D" id="3.10.250.10">
    <property type="entry name" value="SRCR-like domain"/>
    <property type="match status" value="1"/>
</dbReference>
<comment type="caution">
    <text evidence="4">The sequence shown here is derived from an EMBL/GenBank/DDBJ whole genome shotgun (WGS) entry which is preliminary data.</text>
</comment>
<dbReference type="InterPro" id="IPR050912">
    <property type="entry name" value="LOX-like_protein"/>
</dbReference>
<dbReference type="InterPro" id="IPR001190">
    <property type="entry name" value="SRCR"/>
</dbReference>
<organism evidence="4 5">
    <name type="scientific">Holothuria leucospilota</name>
    <name type="common">Black long sea cucumber</name>
    <name type="synonym">Mertensiothuria leucospilota</name>
    <dbReference type="NCBI Taxonomy" id="206669"/>
    <lineage>
        <taxon>Eukaryota</taxon>
        <taxon>Metazoa</taxon>
        <taxon>Echinodermata</taxon>
        <taxon>Eleutherozoa</taxon>
        <taxon>Echinozoa</taxon>
        <taxon>Holothuroidea</taxon>
        <taxon>Aspidochirotacea</taxon>
        <taxon>Aspidochirotida</taxon>
        <taxon>Holothuriidae</taxon>
        <taxon>Holothuria</taxon>
    </lineage>
</organism>
<feature type="domain" description="SRCR" evidence="3">
    <location>
        <begin position="1"/>
        <end position="37"/>
    </location>
</feature>
<keyword evidence="1 2" id="KW-1015">Disulfide bond</keyword>
<sequence length="64" mass="7119">MDEVNCDGDEVTLSDCQHNGFGNHDCSHSEDAGVICEGEQEAWIATMFRCLSRFQRIPSVLVKS</sequence>
<evidence type="ECO:0000313" key="4">
    <source>
        <dbReference type="EMBL" id="KAJ8042161.1"/>
    </source>
</evidence>
<keyword evidence="5" id="KW-1185">Reference proteome</keyword>
<proteinExistence type="predicted"/>
<feature type="disulfide bond" evidence="2">
    <location>
        <begin position="6"/>
        <end position="16"/>
    </location>
</feature>
<dbReference type="EMBL" id="JAIZAY010000005">
    <property type="protein sequence ID" value="KAJ8042161.1"/>
    <property type="molecule type" value="Genomic_DNA"/>
</dbReference>
<protein>
    <submittedName>
        <fullName evidence="4">HHIP-like protein 1</fullName>
    </submittedName>
</protein>
<dbReference type="PANTHER" id="PTHR45817">
    <property type="entry name" value="LYSYL OXIDASE-LIKE-RELATED"/>
    <property type="match status" value="1"/>
</dbReference>
<evidence type="ECO:0000313" key="5">
    <source>
        <dbReference type="Proteomes" id="UP001152320"/>
    </source>
</evidence>
<dbReference type="OrthoDB" id="422749at2759"/>
<dbReference type="SUPFAM" id="SSF56487">
    <property type="entry name" value="SRCR-like"/>
    <property type="match status" value="1"/>
</dbReference>
<dbReference type="PRINTS" id="PR00258">
    <property type="entry name" value="SPERACTRCPTR"/>
</dbReference>
<dbReference type="GO" id="GO:0005615">
    <property type="term" value="C:extracellular space"/>
    <property type="evidence" value="ECO:0007669"/>
    <property type="project" value="TreeGrafter"/>
</dbReference>
<comment type="caution">
    <text evidence="2">Lacks conserved residue(s) required for the propagation of feature annotation.</text>
</comment>